<organism evidence="2 3">
    <name type="scientific">Tubulinosema ratisbonensis</name>
    <dbReference type="NCBI Taxonomy" id="291195"/>
    <lineage>
        <taxon>Eukaryota</taxon>
        <taxon>Fungi</taxon>
        <taxon>Fungi incertae sedis</taxon>
        <taxon>Microsporidia</taxon>
        <taxon>Tubulinosematoidea</taxon>
        <taxon>Tubulinosematidae</taxon>
        <taxon>Tubulinosema</taxon>
    </lineage>
</organism>
<accession>A0A437AM02</accession>
<dbReference type="EMBL" id="RCSS01000291">
    <property type="protein sequence ID" value="RVD92164.1"/>
    <property type="molecule type" value="Genomic_DNA"/>
</dbReference>
<proteinExistence type="predicted"/>
<keyword evidence="3" id="KW-1185">Reference proteome</keyword>
<comment type="caution">
    <text evidence="2">The sequence shown here is derived from an EMBL/GenBank/DDBJ whole genome shotgun (WGS) entry which is preliminary data.</text>
</comment>
<dbReference type="VEuPathDB" id="MicrosporidiaDB:TUBRATIS_13420"/>
<dbReference type="Proteomes" id="UP000282876">
    <property type="component" value="Unassembled WGS sequence"/>
</dbReference>
<gene>
    <name evidence="2" type="ORF">TUBRATIS_13420</name>
</gene>
<feature type="compositionally biased region" description="Polar residues" evidence="1">
    <location>
        <begin position="1"/>
        <end position="20"/>
    </location>
</feature>
<dbReference type="AlphaFoldDB" id="A0A437AM02"/>
<feature type="region of interest" description="Disordered" evidence="1">
    <location>
        <begin position="1"/>
        <end position="34"/>
    </location>
</feature>
<reference evidence="2 3" key="1">
    <citation type="submission" date="2018-10" db="EMBL/GenBank/DDBJ databases">
        <title>Draft genome sequence of the microsporidian Tubulinosema ratisbonensis.</title>
        <authorList>
            <person name="Polonais V."/>
            <person name="Peyretaillade E."/>
            <person name="Niehus S."/>
            <person name="Wawrzyniak I."/>
            <person name="Franchet A."/>
            <person name="Gaspin C."/>
            <person name="Reichstadt M."/>
            <person name="Belser C."/>
            <person name="Labadie K."/>
            <person name="Delbac F."/>
            <person name="Ferrandon D."/>
        </authorList>
    </citation>
    <scope>NUCLEOTIDE SEQUENCE [LARGE SCALE GENOMIC DNA]</scope>
    <source>
        <strain evidence="2 3">Franzen</strain>
    </source>
</reference>
<protein>
    <submittedName>
        <fullName evidence="2">Uncharacterized protein</fullName>
    </submittedName>
</protein>
<sequence>MPSNKKQINQKENGQQTQSPYPAPNTYPLVNNPSPMNNEVLYYVEPKKQEEEKRLRSIFEKERKIICYETGLDLKDIHLIEKEYSMFGMEGLVRMGNEYMIPDWYEYKLHEFLHRNKRFLQKEDK</sequence>
<name>A0A437AM02_9MICR</name>
<evidence type="ECO:0000313" key="3">
    <source>
        <dbReference type="Proteomes" id="UP000282876"/>
    </source>
</evidence>
<evidence type="ECO:0000256" key="1">
    <source>
        <dbReference type="SAM" id="MobiDB-lite"/>
    </source>
</evidence>
<evidence type="ECO:0000313" key="2">
    <source>
        <dbReference type="EMBL" id="RVD92164.1"/>
    </source>
</evidence>